<accession>A0A0G4KH65</accession>
<dbReference type="EMBL" id="CVQH01001113">
    <property type="protein sequence ID" value="CRJ96262.1"/>
    <property type="molecule type" value="Genomic_DNA"/>
</dbReference>
<dbReference type="Proteomes" id="UP000044602">
    <property type="component" value="Unassembled WGS sequence"/>
</dbReference>
<protein>
    <submittedName>
        <fullName evidence="1">Uncharacterized protein</fullName>
    </submittedName>
</protein>
<dbReference type="AlphaFoldDB" id="A0A0G4KH65"/>
<gene>
    <name evidence="1" type="ORF">BN1708_002123</name>
</gene>
<organism evidence="1 2">
    <name type="scientific">Verticillium longisporum</name>
    <name type="common">Verticillium dahliae var. longisporum</name>
    <dbReference type="NCBI Taxonomy" id="100787"/>
    <lineage>
        <taxon>Eukaryota</taxon>
        <taxon>Fungi</taxon>
        <taxon>Dikarya</taxon>
        <taxon>Ascomycota</taxon>
        <taxon>Pezizomycotina</taxon>
        <taxon>Sordariomycetes</taxon>
        <taxon>Hypocreomycetidae</taxon>
        <taxon>Glomerellales</taxon>
        <taxon>Plectosphaerellaceae</taxon>
        <taxon>Verticillium</taxon>
    </lineage>
</organism>
<name>A0A0G4KH65_VERLO</name>
<evidence type="ECO:0000313" key="2">
    <source>
        <dbReference type="Proteomes" id="UP000044602"/>
    </source>
</evidence>
<proteinExistence type="predicted"/>
<evidence type="ECO:0000313" key="1">
    <source>
        <dbReference type="EMBL" id="CRJ96262.1"/>
    </source>
</evidence>
<reference evidence="1 2" key="1">
    <citation type="submission" date="2015-05" db="EMBL/GenBank/DDBJ databases">
        <authorList>
            <person name="Wang D.B."/>
            <person name="Wang M."/>
        </authorList>
    </citation>
    <scope>NUCLEOTIDE SEQUENCE [LARGE SCALE GENOMIC DNA]</scope>
    <source>
        <strain evidence="1">VL1</strain>
    </source>
</reference>
<sequence length="87" mass="9272">MPSILATEPSSEPMPMNLGFADFRRSGAVACKRANGAVVLIATWWPTDLSIGNDHVKDLDAVLGLQLCYGLEGRPEVGSVEGQDNQS</sequence>
<keyword evidence="2" id="KW-1185">Reference proteome</keyword>